<organism evidence="2 3">
    <name type="scientific">Edaphosphingomonas fennica</name>
    <dbReference type="NCBI Taxonomy" id="114404"/>
    <lineage>
        <taxon>Bacteria</taxon>
        <taxon>Pseudomonadati</taxon>
        <taxon>Pseudomonadota</taxon>
        <taxon>Alphaproteobacteria</taxon>
        <taxon>Sphingomonadales</taxon>
        <taxon>Rhizorhabdaceae</taxon>
        <taxon>Edaphosphingomonas</taxon>
    </lineage>
</organism>
<evidence type="ECO:0008006" key="4">
    <source>
        <dbReference type="Google" id="ProtNLM"/>
    </source>
</evidence>
<feature type="transmembrane region" description="Helical" evidence="1">
    <location>
        <begin position="50"/>
        <end position="72"/>
    </location>
</feature>
<evidence type="ECO:0000313" key="2">
    <source>
        <dbReference type="EMBL" id="PTD18426.1"/>
    </source>
</evidence>
<dbReference type="Proteomes" id="UP000241206">
    <property type="component" value="Unassembled WGS sequence"/>
</dbReference>
<dbReference type="RefSeq" id="WP_107395417.1">
    <property type="nucleotide sequence ID" value="NZ_PHHF01000064.1"/>
</dbReference>
<proteinExistence type="predicted"/>
<sequence length="89" mass="9701">MPLWLDMLRTPMAAPETADLRRLRRTWQILCLLLGASVLALQPLLHLVGRAAPCAIAALLVAALLTTALYLARKHRADTAFLDAAGEDQ</sequence>
<keyword evidence="3" id="KW-1185">Reference proteome</keyword>
<protein>
    <recommendedName>
        <fullName evidence="4">DUF202 domain-containing protein</fullName>
    </recommendedName>
</protein>
<dbReference type="AlphaFoldDB" id="A0A2T4HRJ8"/>
<keyword evidence="1" id="KW-0812">Transmembrane</keyword>
<gene>
    <name evidence="2" type="ORF">CV103_15060</name>
</gene>
<accession>A0A2T4HRJ8</accession>
<keyword evidence="1" id="KW-1133">Transmembrane helix</keyword>
<dbReference type="EMBL" id="PHHF01000064">
    <property type="protein sequence ID" value="PTD18426.1"/>
    <property type="molecule type" value="Genomic_DNA"/>
</dbReference>
<reference evidence="2 3" key="1">
    <citation type="submission" date="2017-11" db="EMBL/GenBank/DDBJ databases">
        <title>Sphingomonas oleivorans sp. nov., isolated from oil-contaminated soil.</title>
        <authorList>
            <person name="Wang L."/>
            <person name="Chen L."/>
        </authorList>
    </citation>
    <scope>NUCLEOTIDE SEQUENCE [LARGE SCALE GENOMIC DNA]</scope>
    <source>
        <strain evidence="2 3">K101</strain>
    </source>
</reference>
<comment type="caution">
    <text evidence="2">The sequence shown here is derived from an EMBL/GenBank/DDBJ whole genome shotgun (WGS) entry which is preliminary data.</text>
</comment>
<name>A0A2T4HRJ8_9SPHN</name>
<evidence type="ECO:0000256" key="1">
    <source>
        <dbReference type="SAM" id="Phobius"/>
    </source>
</evidence>
<evidence type="ECO:0000313" key="3">
    <source>
        <dbReference type="Proteomes" id="UP000241206"/>
    </source>
</evidence>
<keyword evidence="1" id="KW-0472">Membrane</keyword>